<dbReference type="InParanoid" id="D8LVA4"/>
<dbReference type="OrthoDB" id="336885at2759"/>
<organism evidence="5">
    <name type="scientific">Blastocystis hominis</name>
    <dbReference type="NCBI Taxonomy" id="12968"/>
    <lineage>
        <taxon>Eukaryota</taxon>
        <taxon>Sar</taxon>
        <taxon>Stramenopiles</taxon>
        <taxon>Bigyra</taxon>
        <taxon>Opalozoa</taxon>
        <taxon>Opalinata</taxon>
        <taxon>Blastocystidae</taxon>
        <taxon>Blastocystis</taxon>
    </lineage>
</organism>
<comment type="subcellular location">
    <subcellularLocation>
        <location evidence="1">Nucleus</location>
    </subcellularLocation>
</comment>
<dbReference type="PANTHER" id="PTHR23061:SF12">
    <property type="entry name" value="DNA POLYMERASE ALPHA SUBUNIT B"/>
    <property type="match status" value="1"/>
</dbReference>
<feature type="domain" description="DNA polymerase alpha subunit B OB" evidence="4">
    <location>
        <begin position="86"/>
        <end position="183"/>
    </location>
</feature>
<dbReference type="GO" id="GO:0005658">
    <property type="term" value="C:alpha DNA polymerase:primase complex"/>
    <property type="evidence" value="ECO:0007669"/>
    <property type="project" value="TreeGrafter"/>
</dbReference>
<evidence type="ECO:0000256" key="1">
    <source>
        <dbReference type="ARBA" id="ARBA00004123"/>
    </source>
</evidence>
<evidence type="ECO:0000256" key="3">
    <source>
        <dbReference type="SAM" id="MobiDB-lite"/>
    </source>
</evidence>
<evidence type="ECO:0000313" key="5">
    <source>
        <dbReference type="EMBL" id="CBK19743.2"/>
    </source>
</evidence>
<keyword evidence="6" id="KW-1185">Reference proteome</keyword>
<dbReference type="GO" id="GO:0006270">
    <property type="term" value="P:DNA replication initiation"/>
    <property type="evidence" value="ECO:0007669"/>
    <property type="project" value="TreeGrafter"/>
</dbReference>
<gene>
    <name evidence="5" type="ORF">GSBLH_T00000167001</name>
</gene>
<sequence>MFGLFHCRVWATPSKNDAFISRKDSNTVKTSFDEVDTTLCDVDAPQASSINIEIDPSVGEQDPKAMYLDVQEPKEVLRESLITARQQMSEVYGKEFTAISYVIDSSVCVCGRIYFDAQSTASIRDSDVVLYVSLAPSVKTQDENESRVSLLLGSIPSFTLFPGAIVGVEGTMNNRIISVTHLYSGFPLNPPKTLPASLASETVSLWVARGPFSCRDDGDFEPLKTFLALAKKEKPSVLLLVAFAFLSILSSADRFFPIPRPPFSIFHPLPSSRRSGRSCAVPRSPRFSSPRSTTRSRSPRFRSLLTTTRQFRAVRAIRACWRCKACGSACRIATC</sequence>
<dbReference type="PANTHER" id="PTHR23061">
    <property type="entry name" value="DNA POLYMERASE 2 ALPHA 70 KDA SUBUNIT"/>
    <property type="match status" value="1"/>
</dbReference>
<evidence type="ECO:0000259" key="4">
    <source>
        <dbReference type="Pfam" id="PF22062"/>
    </source>
</evidence>
<proteinExistence type="predicted"/>
<evidence type="ECO:0000256" key="2">
    <source>
        <dbReference type="ARBA" id="ARBA00023242"/>
    </source>
</evidence>
<dbReference type="EMBL" id="FN668638">
    <property type="protein sequence ID" value="CBK19743.2"/>
    <property type="molecule type" value="Genomic_DNA"/>
</dbReference>
<dbReference type="GeneID" id="24917485"/>
<feature type="region of interest" description="Disordered" evidence="3">
    <location>
        <begin position="272"/>
        <end position="299"/>
    </location>
</feature>
<dbReference type="RefSeq" id="XP_012893791.1">
    <property type="nucleotide sequence ID" value="XM_013038337.1"/>
</dbReference>
<evidence type="ECO:0000313" key="6">
    <source>
        <dbReference type="Proteomes" id="UP000008312"/>
    </source>
</evidence>
<accession>D8LVA4</accession>
<protein>
    <recommendedName>
        <fullName evidence="4">DNA polymerase alpha subunit B OB domain-containing protein</fullName>
    </recommendedName>
</protein>
<dbReference type="InterPro" id="IPR016722">
    <property type="entry name" value="DNA_pol_alpha_bsu"/>
</dbReference>
<dbReference type="InterPro" id="IPR054300">
    <property type="entry name" value="OB_DPOA2"/>
</dbReference>
<dbReference type="Proteomes" id="UP000008312">
    <property type="component" value="Unassembled WGS sequence"/>
</dbReference>
<name>D8LVA4_BLAHO</name>
<dbReference type="Gene3D" id="3.60.21.60">
    <property type="match status" value="1"/>
</dbReference>
<keyword evidence="2" id="KW-0539">Nucleus</keyword>
<dbReference type="Pfam" id="PF22062">
    <property type="entry name" value="OB_DPOA2"/>
    <property type="match status" value="1"/>
</dbReference>
<reference evidence="5" key="1">
    <citation type="submission" date="2010-02" db="EMBL/GenBank/DDBJ databases">
        <title>Sequencing and annotation of the Blastocystis hominis genome.</title>
        <authorList>
            <person name="Wincker P."/>
        </authorList>
    </citation>
    <scope>NUCLEOTIDE SEQUENCE</scope>
    <source>
        <strain evidence="5">Singapore isolate B</strain>
    </source>
</reference>
<dbReference type="AlphaFoldDB" id="D8LVA4"/>
<feature type="compositionally biased region" description="Low complexity" evidence="3">
    <location>
        <begin position="282"/>
        <end position="299"/>
    </location>
</feature>